<dbReference type="PANTHER" id="PTHR30590">
    <property type="entry name" value="INNER MEMBRANE PROTEIN"/>
    <property type="match status" value="1"/>
</dbReference>
<dbReference type="RefSeq" id="WP_098640570.1">
    <property type="nucleotide sequence ID" value="NZ_NVCO01000039.1"/>
</dbReference>
<dbReference type="InterPro" id="IPR007349">
    <property type="entry name" value="DUF418"/>
</dbReference>
<evidence type="ECO:0000256" key="1">
    <source>
        <dbReference type="SAM" id="Phobius"/>
    </source>
</evidence>
<proteinExistence type="predicted"/>
<keyword evidence="1" id="KW-0812">Transmembrane</keyword>
<name>A0A9X7FVT7_BACTU</name>
<feature type="transmembrane region" description="Helical" evidence="1">
    <location>
        <begin position="12"/>
        <end position="30"/>
    </location>
</feature>
<reference evidence="3 4" key="1">
    <citation type="submission" date="2017-09" db="EMBL/GenBank/DDBJ databases">
        <title>Large-scale bioinformatics analysis of Bacillus genomes uncovers conserved roles of natural products in bacterial physiology.</title>
        <authorList>
            <consortium name="Agbiome Team Llc"/>
            <person name="Bleich R.M."/>
            <person name="Grubbs K.J."/>
            <person name="Santa Maria K.C."/>
            <person name="Allen S.E."/>
            <person name="Farag S."/>
            <person name="Shank E.A."/>
            <person name="Bowers A."/>
        </authorList>
    </citation>
    <scope>NUCLEOTIDE SEQUENCE [LARGE SCALE GENOMIC DNA]</scope>
    <source>
        <strain evidence="3 4">AFS065400</strain>
    </source>
</reference>
<protein>
    <recommendedName>
        <fullName evidence="2">DUF418 domain-containing protein</fullName>
    </recommendedName>
</protein>
<feature type="transmembrane region" description="Helical" evidence="1">
    <location>
        <begin position="271"/>
        <end position="291"/>
    </location>
</feature>
<feature type="transmembrane region" description="Helical" evidence="1">
    <location>
        <begin position="297"/>
        <end position="322"/>
    </location>
</feature>
<evidence type="ECO:0000313" key="3">
    <source>
        <dbReference type="EMBL" id="PFT45872.1"/>
    </source>
</evidence>
<organism evidence="3 4">
    <name type="scientific">Bacillus thuringiensis</name>
    <dbReference type="NCBI Taxonomy" id="1428"/>
    <lineage>
        <taxon>Bacteria</taxon>
        <taxon>Bacillati</taxon>
        <taxon>Bacillota</taxon>
        <taxon>Bacilli</taxon>
        <taxon>Bacillales</taxon>
        <taxon>Bacillaceae</taxon>
        <taxon>Bacillus</taxon>
        <taxon>Bacillus cereus group</taxon>
    </lineage>
</organism>
<feature type="transmembrane region" description="Helical" evidence="1">
    <location>
        <begin position="131"/>
        <end position="149"/>
    </location>
</feature>
<dbReference type="InterPro" id="IPR052529">
    <property type="entry name" value="Bact_Transport_Assoc"/>
</dbReference>
<dbReference type="EMBL" id="NVCO01000039">
    <property type="protein sequence ID" value="PFT45872.1"/>
    <property type="molecule type" value="Genomic_DNA"/>
</dbReference>
<evidence type="ECO:0000259" key="2">
    <source>
        <dbReference type="Pfam" id="PF04235"/>
    </source>
</evidence>
<dbReference type="AlphaFoldDB" id="A0A9X7FVT7"/>
<feature type="transmembrane region" description="Helical" evidence="1">
    <location>
        <begin position="50"/>
        <end position="74"/>
    </location>
</feature>
<dbReference type="PANTHER" id="PTHR30590:SF3">
    <property type="entry name" value="HYPOTHETICAL MEMBRANE SPANNING PROTEIN"/>
    <property type="match status" value="1"/>
</dbReference>
<feature type="domain" description="DUF418" evidence="2">
    <location>
        <begin position="207"/>
        <end position="337"/>
    </location>
</feature>
<keyword evidence="1" id="KW-0472">Membrane</keyword>
<comment type="caution">
    <text evidence="3">The sequence shown here is derived from an EMBL/GenBank/DDBJ whole genome shotgun (WGS) entry which is preliminary data.</text>
</comment>
<dbReference type="Pfam" id="PF04235">
    <property type="entry name" value="DUF418"/>
    <property type="match status" value="1"/>
</dbReference>
<keyword evidence="1" id="KW-1133">Transmembrane helix</keyword>
<accession>A0A9X7FVT7</accession>
<feature type="transmembrane region" description="Helical" evidence="1">
    <location>
        <begin position="228"/>
        <end position="251"/>
    </location>
</feature>
<gene>
    <name evidence="3" type="ORF">COK72_13915</name>
</gene>
<feature type="transmembrane region" description="Helical" evidence="1">
    <location>
        <begin position="184"/>
        <end position="202"/>
    </location>
</feature>
<evidence type="ECO:0000313" key="4">
    <source>
        <dbReference type="Proteomes" id="UP000226106"/>
    </source>
</evidence>
<feature type="transmembrane region" description="Helical" evidence="1">
    <location>
        <begin position="86"/>
        <end position="104"/>
    </location>
</feature>
<sequence length="344" mass="39576">MKQLQSYNRIDTLDYLRGFALLGIVLMNILPLLSMKNPAVDTLDFSYQRFLFLFVEGKFYTIFSFLFGVGFYLFMTRATTKGMNGYLLWSRRMFVLFCMGYIHGHFQGGEVLKEYAILGMFLMLFYKIKKSIILIIGIGTLALASFLVLGAKPLLTLPLMLMGLAAGQYCIFEKISKYRKQIAIFASIMMFVSLIGVVYQYTKVPSIPLPMIAVYGTGDSNIEQANQFINLGIMLGPIISSVYVGGIILLLQFKCMQTLLLPLKLYGRMALTNYLGQTFLILISGHIFHLFENITYVQSFCLCIFIYIVQIIFSVIWMRFFVMGPLEWLWRLITYWKVPQIRKN</sequence>
<dbReference type="Proteomes" id="UP000226106">
    <property type="component" value="Unassembled WGS sequence"/>
</dbReference>